<protein>
    <submittedName>
        <fullName evidence="1">Uncharacterized protein</fullName>
    </submittedName>
</protein>
<sequence>MIRNDRTSSVGGGVCAYINSKTKVRRIYDFENSSIESLWMSVRSNRLPRSIPVLLLAVIYHSTSRDATENCELYNHIQGNVDLFLLNHPDALVMICGDFNPVSIGFNANRIKQISGLRQISNVAMRGESNLDWWLIKMKHLDFQIIQLPPVGSSDHNSIIVKSHLHRVTNPSNDRVWKRDLRDSNIRFFGQWITNFDWSPVFEISDCDVKYNELNVIMSGMIESFFPKRQLRTRKSDKAWVTQSLKSLIKRRQRALHLYGKFSHIYKYWRNKVQQEVKTARKRFYHQSVKMLKNTNPARWWKEIKSLGGLSFQQSWYHHLLSDDNPNCVDLSESYDFLVGLTAYFEPLARCHQIEETEVPDYVTVNPGQVYPALRRIKTTKSQGPDGIPNKALKTFPFPNIIDVS</sequence>
<gene>
    <name evidence="1" type="ORF">PACLA_8A019192</name>
</gene>
<dbReference type="EMBL" id="CACRXK020025835">
    <property type="protein sequence ID" value="CAB4039767.1"/>
    <property type="molecule type" value="Genomic_DNA"/>
</dbReference>
<evidence type="ECO:0000313" key="1">
    <source>
        <dbReference type="EMBL" id="CAB4039767.1"/>
    </source>
</evidence>
<comment type="caution">
    <text evidence="1">The sequence shown here is derived from an EMBL/GenBank/DDBJ whole genome shotgun (WGS) entry which is preliminary data.</text>
</comment>
<name>A0A6S7K5F6_PARCT</name>
<dbReference type="InterPro" id="IPR036691">
    <property type="entry name" value="Endo/exonu/phosph_ase_sf"/>
</dbReference>
<organism evidence="1 2">
    <name type="scientific">Paramuricea clavata</name>
    <name type="common">Red gorgonian</name>
    <name type="synonym">Violescent sea-whip</name>
    <dbReference type="NCBI Taxonomy" id="317549"/>
    <lineage>
        <taxon>Eukaryota</taxon>
        <taxon>Metazoa</taxon>
        <taxon>Cnidaria</taxon>
        <taxon>Anthozoa</taxon>
        <taxon>Octocorallia</taxon>
        <taxon>Malacalcyonacea</taxon>
        <taxon>Plexauridae</taxon>
        <taxon>Paramuricea</taxon>
    </lineage>
</organism>
<keyword evidence="2" id="KW-1185">Reference proteome</keyword>
<dbReference type="OrthoDB" id="5987609at2759"/>
<accession>A0A6S7K5F6</accession>
<dbReference type="AlphaFoldDB" id="A0A6S7K5F6"/>
<reference evidence="1" key="1">
    <citation type="submission" date="2020-04" db="EMBL/GenBank/DDBJ databases">
        <authorList>
            <person name="Alioto T."/>
            <person name="Alioto T."/>
            <person name="Gomez Garrido J."/>
        </authorList>
    </citation>
    <scope>NUCLEOTIDE SEQUENCE</scope>
    <source>
        <strain evidence="1">A484AB</strain>
    </source>
</reference>
<dbReference type="Proteomes" id="UP001152795">
    <property type="component" value="Unassembled WGS sequence"/>
</dbReference>
<evidence type="ECO:0000313" key="2">
    <source>
        <dbReference type="Proteomes" id="UP001152795"/>
    </source>
</evidence>
<dbReference type="SUPFAM" id="SSF56219">
    <property type="entry name" value="DNase I-like"/>
    <property type="match status" value="1"/>
</dbReference>
<proteinExistence type="predicted"/>
<dbReference type="PANTHER" id="PTHR47510:SF3">
    <property type="entry name" value="ENDO_EXONUCLEASE_PHOSPHATASE DOMAIN-CONTAINING PROTEIN"/>
    <property type="match status" value="1"/>
</dbReference>
<dbReference type="PANTHER" id="PTHR47510">
    <property type="entry name" value="REVERSE TRANSCRIPTASE DOMAIN-CONTAINING PROTEIN"/>
    <property type="match status" value="1"/>
</dbReference>
<dbReference type="Gene3D" id="3.60.10.10">
    <property type="entry name" value="Endonuclease/exonuclease/phosphatase"/>
    <property type="match status" value="1"/>
</dbReference>